<sequence>MLCKASAQAALRLVVVKILDHSLEGGFEEMINTLLNAGAKVNAQGGGFGNALYAASARGDKQVVQMLLNAGTHQQQEDNTILVSK</sequence>
<dbReference type="Gene3D" id="1.25.40.20">
    <property type="entry name" value="Ankyrin repeat-containing domain"/>
    <property type="match status" value="1"/>
</dbReference>
<dbReference type="OrthoDB" id="4772757at2759"/>
<gene>
    <name evidence="1" type="ORF">M421DRAFT_70919</name>
</gene>
<dbReference type="SUPFAM" id="SSF48403">
    <property type="entry name" value="Ankyrin repeat"/>
    <property type="match status" value="1"/>
</dbReference>
<accession>A0A6A5RF56</accession>
<dbReference type="AlphaFoldDB" id="A0A6A5RF56"/>
<reference evidence="1" key="1">
    <citation type="journal article" date="2020" name="Stud. Mycol.">
        <title>101 Dothideomycetes genomes: a test case for predicting lifestyles and emergence of pathogens.</title>
        <authorList>
            <person name="Haridas S."/>
            <person name="Albert R."/>
            <person name="Binder M."/>
            <person name="Bloem J."/>
            <person name="Labutti K."/>
            <person name="Salamov A."/>
            <person name="Andreopoulos B."/>
            <person name="Baker S."/>
            <person name="Barry K."/>
            <person name="Bills G."/>
            <person name="Bluhm B."/>
            <person name="Cannon C."/>
            <person name="Castanera R."/>
            <person name="Culley D."/>
            <person name="Daum C."/>
            <person name="Ezra D."/>
            <person name="Gonzalez J."/>
            <person name="Henrissat B."/>
            <person name="Kuo A."/>
            <person name="Liang C."/>
            <person name="Lipzen A."/>
            <person name="Lutzoni F."/>
            <person name="Magnuson J."/>
            <person name="Mondo S."/>
            <person name="Nolan M."/>
            <person name="Ohm R."/>
            <person name="Pangilinan J."/>
            <person name="Park H.-J."/>
            <person name="Ramirez L."/>
            <person name="Alfaro M."/>
            <person name="Sun H."/>
            <person name="Tritt A."/>
            <person name="Yoshinaga Y."/>
            <person name="Zwiers L.-H."/>
            <person name="Turgeon B."/>
            <person name="Goodwin S."/>
            <person name="Spatafora J."/>
            <person name="Crous P."/>
            <person name="Grigoriev I."/>
        </authorList>
    </citation>
    <scope>NUCLEOTIDE SEQUENCE</scope>
    <source>
        <strain evidence="1">CBS 183.55</strain>
    </source>
</reference>
<dbReference type="Proteomes" id="UP000800082">
    <property type="component" value="Unassembled WGS sequence"/>
</dbReference>
<dbReference type="InterPro" id="IPR002110">
    <property type="entry name" value="Ankyrin_rpt"/>
</dbReference>
<proteinExistence type="predicted"/>
<name>A0A6A5RF56_9PLEO</name>
<protein>
    <submittedName>
        <fullName evidence="1">Uncharacterized protein</fullName>
    </submittedName>
</protein>
<dbReference type="RefSeq" id="XP_033445398.1">
    <property type="nucleotide sequence ID" value="XM_033596747.1"/>
</dbReference>
<organism evidence="1 2">
    <name type="scientific">Didymella exigua CBS 183.55</name>
    <dbReference type="NCBI Taxonomy" id="1150837"/>
    <lineage>
        <taxon>Eukaryota</taxon>
        <taxon>Fungi</taxon>
        <taxon>Dikarya</taxon>
        <taxon>Ascomycota</taxon>
        <taxon>Pezizomycotina</taxon>
        <taxon>Dothideomycetes</taxon>
        <taxon>Pleosporomycetidae</taxon>
        <taxon>Pleosporales</taxon>
        <taxon>Pleosporineae</taxon>
        <taxon>Didymellaceae</taxon>
        <taxon>Didymella</taxon>
    </lineage>
</organism>
<dbReference type="GeneID" id="54354414"/>
<dbReference type="InterPro" id="IPR036770">
    <property type="entry name" value="Ankyrin_rpt-contain_sf"/>
</dbReference>
<dbReference type="EMBL" id="ML978987">
    <property type="protein sequence ID" value="KAF1925146.1"/>
    <property type="molecule type" value="Genomic_DNA"/>
</dbReference>
<keyword evidence="2" id="KW-1185">Reference proteome</keyword>
<dbReference type="Pfam" id="PF13637">
    <property type="entry name" value="Ank_4"/>
    <property type="match status" value="1"/>
</dbReference>
<evidence type="ECO:0000313" key="2">
    <source>
        <dbReference type="Proteomes" id="UP000800082"/>
    </source>
</evidence>
<evidence type="ECO:0000313" key="1">
    <source>
        <dbReference type="EMBL" id="KAF1925146.1"/>
    </source>
</evidence>